<keyword evidence="4" id="KW-1185">Reference proteome</keyword>
<reference evidence="3 4" key="1">
    <citation type="submission" date="2016-07" db="EMBL/GenBank/DDBJ databases">
        <title>Pervasive Adenine N6-methylation of Active Genes in Fungi.</title>
        <authorList>
            <consortium name="DOE Joint Genome Institute"/>
            <person name="Mondo S.J."/>
            <person name="Dannebaum R.O."/>
            <person name="Kuo R.C."/>
            <person name="Labutti K."/>
            <person name="Haridas S."/>
            <person name="Kuo A."/>
            <person name="Salamov A."/>
            <person name="Ahrendt S.R."/>
            <person name="Lipzen A."/>
            <person name="Sullivan W."/>
            <person name="Andreopoulos W.B."/>
            <person name="Clum A."/>
            <person name="Lindquist E."/>
            <person name="Daum C."/>
            <person name="Ramamoorthy G.K."/>
            <person name="Gryganskyi A."/>
            <person name="Culley D."/>
            <person name="Magnuson J.K."/>
            <person name="James T.Y."/>
            <person name="O'Malley M.A."/>
            <person name="Stajich J.E."/>
            <person name="Spatafora J.W."/>
            <person name="Visel A."/>
            <person name="Grigoriev I.V."/>
        </authorList>
    </citation>
    <scope>NUCLEOTIDE SEQUENCE [LARGE SCALE GENOMIC DNA]</scope>
    <source>
        <strain evidence="3 4">CBS 129021</strain>
    </source>
</reference>
<dbReference type="Gene3D" id="3.40.50.720">
    <property type="entry name" value="NAD(P)-binding Rossmann-like Domain"/>
    <property type="match status" value="1"/>
</dbReference>
<dbReference type="GeneID" id="63777258"/>
<proteinExistence type="inferred from homology"/>
<accession>A0A1Y2DIX7</accession>
<sequence length="351" mass="38721">MSSSFFSGLYHLFQSFRGANNTFLTDQHVPGADLRGKWIVISGSNNGVGFEAAKSFAAWGGNLILACREPPAWELHPMAAVKECKDLAEARGHSSTIEWWEVNMADLSSVEAFCRKWLGSGRALDILCNNAGLGTTSKTRMTKDGFQLVHQVNLLSHVLLTLRLLPSLARSASPRIICTTSSIHHLGAFDLDHFNCGPEMKGGDYINNKLYFQMWIAELQSRFLKHPEYLHITINGVNPGFVASGIWTGISDTGDTTSRLLKFLLPYISITPQQGSLAISYVATSPEFGPDLKVQNVGASNGRGGGKYINRIWEAPSHCYCKDPDARSRLWIKLDEELHLQQKGLLTILGL</sequence>
<name>A0A1Y2DIX7_9PEZI</name>
<dbReference type="OrthoDB" id="542013at2759"/>
<dbReference type="RefSeq" id="XP_040711873.1">
    <property type="nucleotide sequence ID" value="XM_040861046.1"/>
</dbReference>
<comment type="similarity">
    <text evidence="1">Belongs to the short-chain dehydrogenases/reductases (SDR) family.</text>
</comment>
<dbReference type="EMBL" id="MCFJ01000014">
    <property type="protein sequence ID" value="ORY59179.1"/>
    <property type="molecule type" value="Genomic_DNA"/>
</dbReference>
<protein>
    <recommendedName>
        <fullName evidence="5">Short-chain dehydrogenase</fullName>
    </recommendedName>
</protein>
<dbReference type="PRINTS" id="PR00081">
    <property type="entry name" value="GDHRDH"/>
</dbReference>
<evidence type="ECO:0000256" key="2">
    <source>
        <dbReference type="ARBA" id="ARBA00023002"/>
    </source>
</evidence>
<dbReference type="PANTHER" id="PTHR24320:SF152">
    <property type="entry name" value="SHORT-CHAIN DEHYDROGENASE_REDUCTASE FAMILY PROTEIN"/>
    <property type="match status" value="1"/>
</dbReference>
<dbReference type="SUPFAM" id="SSF51735">
    <property type="entry name" value="NAD(P)-binding Rossmann-fold domains"/>
    <property type="match status" value="1"/>
</dbReference>
<keyword evidence="2" id="KW-0560">Oxidoreductase</keyword>
<dbReference type="InterPro" id="IPR036291">
    <property type="entry name" value="NAD(P)-bd_dom_sf"/>
</dbReference>
<evidence type="ECO:0008006" key="5">
    <source>
        <dbReference type="Google" id="ProtNLM"/>
    </source>
</evidence>
<gene>
    <name evidence="3" type="ORF">BCR38DRAFT_445842</name>
</gene>
<dbReference type="STRING" id="1141098.A0A1Y2DIX7"/>
<dbReference type="GO" id="GO:0016491">
    <property type="term" value="F:oxidoreductase activity"/>
    <property type="evidence" value="ECO:0007669"/>
    <property type="project" value="UniProtKB-KW"/>
</dbReference>
<organism evidence="3 4">
    <name type="scientific">Pseudomassariella vexata</name>
    <dbReference type="NCBI Taxonomy" id="1141098"/>
    <lineage>
        <taxon>Eukaryota</taxon>
        <taxon>Fungi</taxon>
        <taxon>Dikarya</taxon>
        <taxon>Ascomycota</taxon>
        <taxon>Pezizomycotina</taxon>
        <taxon>Sordariomycetes</taxon>
        <taxon>Xylariomycetidae</taxon>
        <taxon>Amphisphaeriales</taxon>
        <taxon>Pseudomassariaceae</taxon>
        <taxon>Pseudomassariella</taxon>
    </lineage>
</organism>
<dbReference type="PANTHER" id="PTHR24320">
    <property type="entry name" value="RETINOL DEHYDROGENASE"/>
    <property type="match status" value="1"/>
</dbReference>
<dbReference type="InterPro" id="IPR002347">
    <property type="entry name" value="SDR_fam"/>
</dbReference>
<comment type="caution">
    <text evidence="3">The sequence shown here is derived from an EMBL/GenBank/DDBJ whole genome shotgun (WGS) entry which is preliminary data.</text>
</comment>
<dbReference type="InParanoid" id="A0A1Y2DIX7"/>
<evidence type="ECO:0000313" key="4">
    <source>
        <dbReference type="Proteomes" id="UP000193689"/>
    </source>
</evidence>
<evidence type="ECO:0000256" key="1">
    <source>
        <dbReference type="ARBA" id="ARBA00006484"/>
    </source>
</evidence>
<dbReference type="Pfam" id="PF00106">
    <property type="entry name" value="adh_short"/>
    <property type="match status" value="1"/>
</dbReference>
<dbReference type="AlphaFoldDB" id="A0A1Y2DIX7"/>
<dbReference type="Proteomes" id="UP000193689">
    <property type="component" value="Unassembled WGS sequence"/>
</dbReference>
<evidence type="ECO:0000313" key="3">
    <source>
        <dbReference type="EMBL" id="ORY59179.1"/>
    </source>
</evidence>